<feature type="domain" description="AB hydrolase-1" evidence="10">
    <location>
        <begin position="33"/>
        <end position="294"/>
    </location>
</feature>
<evidence type="ECO:0000256" key="1">
    <source>
        <dbReference type="ARBA" id="ARBA00001585"/>
    </source>
</evidence>
<dbReference type="Proteomes" id="UP001179842">
    <property type="component" value="Chromosome"/>
</dbReference>
<comment type="catalytic activity">
    <reaction evidence="1 8 9">
        <text>Release of N-terminal proline from a peptide.</text>
        <dbReference type="EC" id="3.4.11.5"/>
    </reaction>
</comment>
<reference evidence="11" key="1">
    <citation type="submission" date="2023-04" db="EMBL/GenBank/DDBJ databases">
        <title>Completed genome of Mycoplasma lagogenitalium type strain 12MS.</title>
        <authorList>
            <person name="Spergser J."/>
        </authorList>
    </citation>
    <scope>NUCLEOTIDE SEQUENCE</scope>
    <source>
        <strain evidence="11">12MS</strain>
    </source>
</reference>
<dbReference type="Gene3D" id="3.40.50.1820">
    <property type="entry name" value="alpha/beta hydrolase"/>
    <property type="match status" value="1"/>
</dbReference>
<dbReference type="EC" id="3.4.11.5" evidence="8 9"/>
<evidence type="ECO:0000259" key="10">
    <source>
        <dbReference type="Pfam" id="PF00561"/>
    </source>
</evidence>
<evidence type="ECO:0000256" key="6">
    <source>
        <dbReference type="ARBA" id="ARBA00022670"/>
    </source>
</evidence>
<dbReference type="InterPro" id="IPR000073">
    <property type="entry name" value="AB_hydrolase_1"/>
</dbReference>
<organism evidence="11 12">
    <name type="scientific">Mesomycoplasma lagogenitalium</name>
    <dbReference type="NCBI Taxonomy" id="171286"/>
    <lineage>
        <taxon>Bacteria</taxon>
        <taxon>Bacillati</taxon>
        <taxon>Mycoplasmatota</taxon>
        <taxon>Mycoplasmoidales</taxon>
        <taxon>Metamycoplasmataceae</taxon>
        <taxon>Mesomycoplasma</taxon>
    </lineage>
</organism>
<keyword evidence="5 8" id="KW-0963">Cytoplasm</keyword>
<dbReference type="GO" id="GO:0004177">
    <property type="term" value="F:aminopeptidase activity"/>
    <property type="evidence" value="ECO:0007669"/>
    <property type="project" value="UniProtKB-KW"/>
</dbReference>
<keyword evidence="12" id="KW-1185">Reference proteome</keyword>
<evidence type="ECO:0000256" key="8">
    <source>
        <dbReference type="PIRNR" id="PIRNR006431"/>
    </source>
</evidence>
<name>A0ABY8LX83_9BACT</name>
<proteinExistence type="inferred from homology"/>
<dbReference type="InterPro" id="IPR029058">
    <property type="entry name" value="AB_hydrolase_fold"/>
</dbReference>
<dbReference type="EMBL" id="CP122979">
    <property type="protein sequence ID" value="WGI36732.1"/>
    <property type="molecule type" value="Genomic_DNA"/>
</dbReference>
<evidence type="ECO:0000256" key="2">
    <source>
        <dbReference type="ARBA" id="ARBA00004496"/>
    </source>
</evidence>
<dbReference type="InterPro" id="IPR002410">
    <property type="entry name" value="Peptidase_S33"/>
</dbReference>
<evidence type="ECO:0000256" key="3">
    <source>
        <dbReference type="ARBA" id="ARBA00010088"/>
    </source>
</evidence>
<accession>A0ABY8LX83</accession>
<sequence>MDRNKSLVESGYLNVSNLHSIYYEIHGNKEGIPVFIVHGGPGGGSSYKNIKLFDLKKYKLVFFDQRGCGQSIPRHELEENNTDELIEDIEKLKQHLKLEKIILFGGSWGTTLSLLYAIKYPENVLQMILRAIFLARKKDVDFLYKKNGASEFNPDYYKKFCEFVKLKNNQDILQRYYEILKDKNNGLRKEVAKVFSDWESSLASIGKYKPRKRLTEQQHNFNIDISLLEAHYFVNNSFLKENNFILKNTKKIENIKTIIVHGRQDHICLPSGAFQLFSKLKNAKLFLVDKASHSTWEKSIEKILKKEIQKITNEINKERNE</sequence>
<dbReference type="InterPro" id="IPR005944">
    <property type="entry name" value="Pro_iminopeptidase"/>
</dbReference>
<comment type="similarity">
    <text evidence="3 8 9">Belongs to the peptidase S33 family.</text>
</comment>
<evidence type="ECO:0000256" key="9">
    <source>
        <dbReference type="RuleBase" id="RU003421"/>
    </source>
</evidence>
<keyword evidence="6 8" id="KW-0645">Protease</keyword>
<evidence type="ECO:0000313" key="11">
    <source>
        <dbReference type="EMBL" id="WGI36732.1"/>
    </source>
</evidence>
<dbReference type="PIRSF" id="PIRSF006431">
    <property type="entry name" value="Pept_S33"/>
    <property type="match status" value="1"/>
</dbReference>
<keyword evidence="4 8" id="KW-0031">Aminopeptidase</keyword>
<dbReference type="SUPFAM" id="SSF53474">
    <property type="entry name" value="alpha/beta-Hydrolases"/>
    <property type="match status" value="1"/>
</dbReference>
<dbReference type="RefSeq" id="WP_280102034.1">
    <property type="nucleotide sequence ID" value="NZ_CP122979.1"/>
</dbReference>
<evidence type="ECO:0000313" key="12">
    <source>
        <dbReference type="Proteomes" id="UP001179842"/>
    </source>
</evidence>
<dbReference type="PRINTS" id="PR00793">
    <property type="entry name" value="PROAMNOPTASE"/>
</dbReference>
<dbReference type="PANTHER" id="PTHR43722">
    <property type="entry name" value="PROLINE IMINOPEPTIDASE"/>
    <property type="match status" value="1"/>
</dbReference>
<keyword evidence="7 8" id="KW-0378">Hydrolase</keyword>
<evidence type="ECO:0000256" key="5">
    <source>
        <dbReference type="ARBA" id="ARBA00022490"/>
    </source>
</evidence>
<protein>
    <recommendedName>
        <fullName evidence="8 9">Proline iminopeptidase</fullName>
        <shortName evidence="8">PIP</shortName>
        <ecNumber evidence="8 9">3.4.11.5</ecNumber>
    </recommendedName>
    <alternativeName>
        <fullName evidence="8">Prolyl aminopeptidase</fullName>
    </alternativeName>
</protein>
<comment type="subcellular location">
    <subcellularLocation>
        <location evidence="2 8">Cytoplasm</location>
    </subcellularLocation>
</comment>
<gene>
    <name evidence="11" type="primary">pip</name>
    <name evidence="11" type="ORF">QEG99_00380</name>
</gene>
<dbReference type="NCBIfam" id="TIGR01249">
    <property type="entry name" value="pro_imino_pep_1"/>
    <property type="match status" value="1"/>
</dbReference>
<evidence type="ECO:0000256" key="4">
    <source>
        <dbReference type="ARBA" id="ARBA00022438"/>
    </source>
</evidence>
<dbReference type="Pfam" id="PF00561">
    <property type="entry name" value="Abhydrolase_1"/>
    <property type="match status" value="1"/>
</dbReference>
<evidence type="ECO:0000256" key="7">
    <source>
        <dbReference type="ARBA" id="ARBA00022801"/>
    </source>
</evidence>
<dbReference type="PANTHER" id="PTHR43722:SF1">
    <property type="entry name" value="PROLINE IMINOPEPTIDASE"/>
    <property type="match status" value="1"/>
</dbReference>